<dbReference type="Gene3D" id="3.40.1110.10">
    <property type="entry name" value="Calcium-transporting ATPase, cytoplasmic domain N"/>
    <property type="match status" value="1"/>
</dbReference>
<dbReference type="NCBIfam" id="TIGR01525">
    <property type="entry name" value="ATPase-IB_hvy"/>
    <property type="match status" value="1"/>
</dbReference>
<keyword evidence="9 11" id="KW-1133">Transmembrane helix</keyword>
<feature type="domain" description="HMA" evidence="12">
    <location>
        <begin position="3"/>
        <end position="69"/>
    </location>
</feature>
<dbReference type="GO" id="GO:0043682">
    <property type="term" value="F:P-type divalent copper transporter activity"/>
    <property type="evidence" value="ECO:0007669"/>
    <property type="project" value="TreeGrafter"/>
</dbReference>
<dbReference type="SFLD" id="SFLDS00003">
    <property type="entry name" value="Haloacid_Dehalogenase"/>
    <property type="match status" value="1"/>
</dbReference>
<dbReference type="InterPro" id="IPR027256">
    <property type="entry name" value="P-typ_ATPase_IB"/>
</dbReference>
<dbReference type="Pfam" id="PF00122">
    <property type="entry name" value="E1-E2_ATPase"/>
    <property type="match status" value="1"/>
</dbReference>
<evidence type="ECO:0000256" key="5">
    <source>
        <dbReference type="ARBA" id="ARBA00022723"/>
    </source>
</evidence>
<keyword evidence="6 11" id="KW-0547">Nucleotide-binding</keyword>
<dbReference type="InterPro" id="IPR006121">
    <property type="entry name" value="HMA_dom"/>
</dbReference>
<dbReference type="Pfam" id="PF00403">
    <property type="entry name" value="HMA"/>
    <property type="match status" value="1"/>
</dbReference>
<dbReference type="EMBL" id="MFGB01000005">
    <property type="protein sequence ID" value="OGF27927.1"/>
    <property type="molecule type" value="Genomic_DNA"/>
</dbReference>
<keyword evidence="11" id="KW-1003">Cell membrane</keyword>
<dbReference type="InterPro" id="IPR036163">
    <property type="entry name" value="HMA_dom_sf"/>
</dbReference>
<dbReference type="InterPro" id="IPR001757">
    <property type="entry name" value="P_typ_ATPase"/>
</dbReference>
<feature type="transmembrane region" description="Helical" evidence="11">
    <location>
        <begin position="159"/>
        <end position="177"/>
    </location>
</feature>
<feature type="transmembrane region" description="Helical" evidence="11">
    <location>
        <begin position="93"/>
        <end position="111"/>
    </location>
</feature>
<dbReference type="PRINTS" id="PR00119">
    <property type="entry name" value="CATATPASE"/>
</dbReference>
<comment type="similarity">
    <text evidence="2 11">Belongs to the cation transport ATPase (P-type) (TC 3.A.3) family. Type IB subfamily.</text>
</comment>
<keyword evidence="8" id="KW-1278">Translocase</keyword>
<dbReference type="PROSITE" id="PS00154">
    <property type="entry name" value="ATPASE_E1_E2"/>
    <property type="match status" value="1"/>
</dbReference>
<keyword evidence="5 11" id="KW-0479">Metal-binding</keyword>
<dbReference type="FunFam" id="3.30.70.100:FF:000001">
    <property type="entry name" value="ATPase copper transporting beta"/>
    <property type="match status" value="1"/>
</dbReference>
<comment type="subcellular location">
    <subcellularLocation>
        <location evidence="11">Cell membrane</location>
    </subcellularLocation>
    <subcellularLocation>
        <location evidence="1">Endomembrane system</location>
        <topology evidence="1">Multi-pass membrane protein</topology>
    </subcellularLocation>
</comment>
<feature type="transmembrane region" description="Helical" evidence="11">
    <location>
        <begin position="117"/>
        <end position="138"/>
    </location>
</feature>
<evidence type="ECO:0000256" key="7">
    <source>
        <dbReference type="ARBA" id="ARBA00022840"/>
    </source>
</evidence>
<evidence type="ECO:0000256" key="1">
    <source>
        <dbReference type="ARBA" id="ARBA00004127"/>
    </source>
</evidence>
<dbReference type="InterPro" id="IPR059000">
    <property type="entry name" value="ATPase_P-type_domA"/>
</dbReference>
<evidence type="ECO:0000256" key="2">
    <source>
        <dbReference type="ARBA" id="ARBA00006024"/>
    </source>
</evidence>
<dbReference type="SFLD" id="SFLDF00027">
    <property type="entry name" value="p-type_atpase"/>
    <property type="match status" value="1"/>
</dbReference>
<evidence type="ECO:0000256" key="10">
    <source>
        <dbReference type="ARBA" id="ARBA00023136"/>
    </source>
</evidence>
<organism evidence="13 14">
    <name type="scientific">Candidatus Falkowbacteria bacterium RIFOXYA2_FULL_47_19</name>
    <dbReference type="NCBI Taxonomy" id="1797994"/>
    <lineage>
        <taxon>Bacteria</taxon>
        <taxon>Candidatus Falkowiibacteriota</taxon>
    </lineage>
</organism>
<feature type="transmembrane region" description="Helical" evidence="11">
    <location>
        <begin position="684"/>
        <end position="703"/>
    </location>
</feature>
<reference evidence="13 14" key="1">
    <citation type="journal article" date="2016" name="Nat. Commun.">
        <title>Thousands of microbial genomes shed light on interconnected biogeochemical processes in an aquifer system.</title>
        <authorList>
            <person name="Anantharaman K."/>
            <person name="Brown C.T."/>
            <person name="Hug L.A."/>
            <person name="Sharon I."/>
            <person name="Castelle C.J."/>
            <person name="Probst A.J."/>
            <person name="Thomas B.C."/>
            <person name="Singh A."/>
            <person name="Wilkins M.J."/>
            <person name="Karaoz U."/>
            <person name="Brodie E.L."/>
            <person name="Williams K.H."/>
            <person name="Hubbard S.S."/>
            <person name="Banfield J.F."/>
        </authorList>
    </citation>
    <scope>NUCLEOTIDE SEQUENCE [LARGE SCALE GENOMIC DNA]</scope>
</reference>
<dbReference type="CDD" id="cd00371">
    <property type="entry name" value="HMA"/>
    <property type="match status" value="1"/>
</dbReference>
<dbReference type="PANTHER" id="PTHR43520">
    <property type="entry name" value="ATP7, ISOFORM B"/>
    <property type="match status" value="1"/>
</dbReference>
<feature type="transmembrane region" description="Helical" evidence="11">
    <location>
        <begin position="363"/>
        <end position="387"/>
    </location>
</feature>
<dbReference type="Gene3D" id="3.40.50.1000">
    <property type="entry name" value="HAD superfamily/HAD-like"/>
    <property type="match status" value="1"/>
</dbReference>
<evidence type="ECO:0000313" key="14">
    <source>
        <dbReference type="Proteomes" id="UP000178367"/>
    </source>
</evidence>
<dbReference type="InterPro" id="IPR023299">
    <property type="entry name" value="ATPase_P-typ_cyto_dom_N"/>
</dbReference>
<evidence type="ECO:0000256" key="8">
    <source>
        <dbReference type="ARBA" id="ARBA00022967"/>
    </source>
</evidence>
<dbReference type="GO" id="GO:0005507">
    <property type="term" value="F:copper ion binding"/>
    <property type="evidence" value="ECO:0007669"/>
    <property type="project" value="TreeGrafter"/>
</dbReference>
<dbReference type="Proteomes" id="UP000178367">
    <property type="component" value="Unassembled WGS sequence"/>
</dbReference>
<dbReference type="GO" id="GO:0005886">
    <property type="term" value="C:plasma membrane"/>
    <property type="evidence" value="ECO:0007669"/>
    <property type="project" value="UniProtKB-SubCell"/>
</dbReference>
<evidence type="ECO:0000259" key="12">
    <source>
        <dbReference type="PROSITE" id="PS50846"/>
    </source>
</evidence>
<gene>
    <name evidence="13" type="ORF">A2227_04930</name>
</gene>
<dbReference type="InterPro" id="IPR044492">
    <property type="entry name" value="P_typ_ATPase_HD_dom"/>
</dbReference>
<dbReference type="FunFam" id="2.70.150.10:FF:000002">
    <property type="entry name" value="Copper-transporting ATPase 1, putative"/>
    <property type="match status" value="1"/>
</dbReference>
<dbReference type="PROSITE" id="PS50846">
    <property type="entry name" value="HMA_2"/>
    <property type="match status" value="1"/>
</dbReference>
<dbReference type="SUPFAM" id="SSF81665">
    <property type="entry name" value="Calcium ATPase, transmembrane domain M"/>
    <property type="match status" value="1"/>
</dbReference>
<dbReference type="AlphaFoldDB" id="A0A1F5SMJ3"/>
<evidence type="ECO:0000256" key="6">
    <source>
        <dbReference type="ARBA" id="ARBA00022741"/>
    </source>
</evidence>
<dbReference type="SUPFAM" id="SSF56784">
    <property type="entry name" value="HAD-like"/>
    <property type="match status" value="1"/>
</dbReference>
<keyword evidence="4 11" id="KW-0812">Transmembrane</keyword>
<keyword evidence="7 11" id="KW-0067">ATP-binding</keyword>
<feature type="transmembrane region" description="Helical" evidence="11">
    <location>
        <begin position="709"/>
        <end position="727"/>
    </location>
</feature>
<dbReference type="GO" id="GO:0055070">
    <property type="term" value="P:copper ion homeostasis"/>
    <property type="evidence" value="ECO:0007669"/>
    <property type="project" value="TreeGrafter"/>
</dbReference>
<keyword evidence="10 11" id="KW-0472">Membrane</keyword>
<evidence type="ECO:0000256" key="11">
    <source>
        <dbReference type="RuleBase" id="RU362081"/>
    </source>
</evidence>
<dbReference type="SFLD" id="SFLDG00002">
    <property type="entry name" value="C1.7:_P-type_atpase_like"/>
    <property type="match status" value="1"/>
</dbReference>
<keyword evidence="3" id="KW-0813">Transport</keyword>
<protein>
    <submittedName>
        <fullName evidence="13">Copper-translocating P-type ATPase</fullName>
    </submittedName>
</protein>
<dbReference type="InterPro" id="IPR036412">
    <property type="entry name" value="HAD-like_sf"/>
</dbReference>
<evidence type="ECO:0000313" key="13">
    <source>
        <dbReference type="EMBL" id="OGF27927.1"/>
    </source>
</evidence>
<dbReference type="InterPro" id="IPR008250">
    <property type="entry name" value="ATPase_P-typ_transduc_dom_A_sf"/>
</dbReference>
<dbReference type="PRINTS" id="PR00943">
    <property type="entry name" value="CUATPASE"/>
</dbReference>
<dbReference type="CDD" id="cd02094">
    <property type="entry name" value="P-type_ATPase_Cu-like"/>
    <property type="match status" value="1"/>
</dbReference>
<evidence type="ECO:0000256" key="3">
    <source>
        <dbReference type="ARBA" id="ARBA00022448"/>
    </source>
</evidence>
<dbReference type="Pfam" id="PF00702">
    <property type="entry name" value="Hydrolase"/>
    <property type="match status" value="1"/>
</dbReference>
<dbReference type="PANTHER" id="PTHR43520:SF8">
    <property type="entry name" value="P-TYPE CU(+) TRANSPORTER"/>
    <property type="match status" value="1"/>
</dbReference>
<feature type="transmembrane region" description="Helical" evidence="11">
    <location>
        <begin position="334"/>
        <end position="357"/>
    </location>
</feature>
<dbReference type="InterPro" id="IPR023298">
    <property type="entry name" value="ATPase_P-typ_TM_dom_sf"/>
</dbReference>
<dbReference type="Gene3D" id="3.30.70.100">
    <property type="match status" value="1"/>
</dbReference>
<dbReference type="NCBIfam" id="TIGR01511">
    <property type="entry name" value="ATPase-IB1_Cu"/>
    <property type="match status" value="1"/>
</dbReference>
<feature type="transmembrane region" description="Helical" evidence="11">
    <location>
        <begin position="183"/>
        <end position="200"/>
    </location>
</feature>
<dbReference type="Gene3D" id="2.70.150.10">
    <property type="entry name" value="Calcium-transporting ATPase, cytoplasmic transduction domain A"/>
    <property type="match status" value="1"/>
</dbReference>
<name>A0A1F5SMJ3_9BACT</name>
<evidence type="ECO:0000256" key="9">
    <source>
        <dbReference type="ARBA" id="ARBA00022989"/>
    </source>
</evidence>
<dbReference type="InterPro" id="IPR018303">
    <property type="entry name" value="ATPase_P-typ_P_site"/>
</dbReference>
<dbReference type="STRING" id="1797994.A2227_04930"/>
<dbReference type="SUPFAM" id="SSF55008">
    <property type="entry name" value="HMA, heavy metal-associated domain"/>
    <property type="match status" value="1"/>
</dbReference>
<comment type="caution">
    <text evidence="13">The sequence shown here is derived from an EMBL/GenBank/DDBJ whole genome shotgun (WGS) entry which is preliminary data.</text>
</comment>
<dbReference type="NCBIfam" id="TIGR01494">
    <property type="entry name" value="ATPase_P-type"/>
    <property type="match status" value="2"/>
</dbReference>
<dbReference type="PROSITE" id="PS01047">
    <property type="entry name" value="HMA_1"/>
    <property type="match status" value="1"/>
</dbReference>
<proteinExistence type="inferred from homology"/>
<dbReference type="InterPro" id="IPR017969">
    <property type="entry name" value="Heavy-metal-associated_CS"/>
</dbReference>
<dbReference type="SUPFAM" id="SSF81653">
    <property type="entry name" value="Calcium ATPase, transduction domain A"/>
    <property type="match status" value="1"/>
</dbReference>
<dbReference type="GO" id="GO:0016887">
    <property type="term" value="F:ATP hydrolysis activity"/>
    <property type="evidence" value="ECO:0007669"/>
    <property type="project" value="InterPro"/>
</dbReference>
<accession>A0A1F5SMJ3</accession>
<dbReference type="PRINTS" id="PR00942">
    <property type="entry name" value="CUATPASEI"/>
</dbReference>
<evidence type="ECO:0000256" key="4">
    <source>
        <dbReference type="ARBA" id="ARBA00022692"/>
    </source>
</evidence>
<sequence>MSKKLSLKISGMHCASCAANITINLKKSAGIESAEVNFTAGKATVEFDETMIDPEKIKKIIKDTGYEIVENGTAREHEHSHGTREEKSLKKKTIIGILLSAPLLLRMIWMWDIPGAYLGVSATNWVQAGLAFSVVFFLGRQFHRNAAKALFRGQADMDTLISLGTLASYGYSVYAMFAGGDLYFEGAATITTLILLGRWLEFKTRDRASLSMKKLLELGVKKARVLARGGFVLKDINEVKIGDILFVKAGEKIPLDGEIIDGRSSVDESMLTGESLPVYKEKGADVFGATMNLDGAIKIKVTKNGENTVLAQIIRTVEEAQRFKAPAQRLADKISAVFVPVVVGIAFLTFIGWFLATGDPGEAIINAVAVLVISCPCALGVATPIAIMVGSSVGAKNGILIKNGESFEKAKNADIVVFDKTGTLTEGKPTVEKILKNKKYYFTEEIILKIAGGLAENSDHPLSRAVFAHAKSLKIKPDRVADSKEVPGRGVYAHCETTAEKLSHVILLGNRRLLSEFGLDTAWADEITERYKDQGGTLLFTSRGPEVIGAILLTDKLKPGSAEAIKDTKAAGIEPVIISGDSRTSVEAIAKTLGVEKYFAEVLPGDKMAKVREFRKSGKKVVFAGDGINDAPAMIEADLGIAMASGADIAKESGDIIIMQNDPRKIMEAIRLSQKTFRTIRGNLFWAFFYNILAIPLAMAGFISPMIAALAMGLSDVTVIGNSLRIYRRK</sequence>
<dbReference type="GO" id="GO:0012505">
    <property type="term" value="C:endomembrane system"/>
    <property type="evidence" value="ECO:0007669"/>
    <property type="project" value="UniProtKB-SubCell"/>
</dbReference>
<dbReference type="GO" id="GO:0005524">
    <property type="term" value="F:ATP binding"/>
    <property type="evidence" value="ECO:0007669"/>
    <property type="project" value="UniProtKB-UniRule"/>
</dbReference>
<dbReference type="InterPro" id="IPR023214">
    <property type="entry name" value="HAD_sf"/>
</dbReference>